<dbReference type="InParanoid" id="A0A165PKN7"/>
<keyword evidence="2" id="KW-1185">Reference proteome</keyword>
<proteinExistence type="predicted"/>
<dbReference type="STRING" id="1314782.A0A165PKN7"/>
<dbReference type="AlphaFoldDB" id="A0A165PKN7"/>
<accession>A0A165PKN7</accession>
<gene>
    <name evidence="1" type="ORF">NEOLEDRAFT_1021779</name>
</gene>
<protein>
    <submittedName>
        <fullName evidence="1">Uncharacterized protein</fullName>
    </submittedName>
</protein>
<evidence type="ECO:0000313" key="2">
    <source>
        <dbReference type="Proteomes" id="UP000076761"/>
    </source>
</evidence>
<dbReference type="OrthoDB" id="3270311at2759"/>
<reference evidence="1 2" key="1">
    <citation type="journal article" date="2016" name="Mol. Biol. Evol.">
        <title>Comparative Genomics of Early-Diverging Mushroom-Forming Fungi Provides Insights into the Origins of Lignocellulose Decay Capabilities.</title>
        <authorList>
            <person name="Nagy L.G."/>
            <person name="Riley R."/>
            <person name="Tritt A."/>
            <person name="Adam C."/>
            <person name="Daum C."/>
            <person name="Floudas D."/>
            <person name="Sun H."/>
            <person name="Yadav J.S."/>
            <person name="Pangilinan J."/>
            <person name="Larsson K.H."/>
            <person name="Matsuura K."/>
            <person name="Barry K."/>
            <person name="Labutti K."/>
            <person name="Kuo R."/>
            <person name="Ohm R.A."/>
            <person name="Bhattacharya S.S."/>
            <person name="Shirouzu T."/>
            <person name="Yoshinaga Y."/>
            <person name="Martin F.M."/>
            <person name="Grigoriev I.V."/>
            <person name="Hibbett D.S."/>
        </authorList>
    </citation>
    <scope>NUCLEOTIDE SEQUENCE [LARGE SCALE GENOMIC DNA]</scope>
    <source>
        <strain evidence="1 2">HHB14362 ss-1</strain>
    </source>
</reference>
<evidence type="ECO:0000313" key="1">
    <source>
        <dbReference type="EMBL" id="KZT21175.1"/>
    </source>
</evidence>
<dbReference type="EMBL" id="KV425610">
    <property type="protein sequence ID" value="KZT21175.1"/>
    <property type="molecule type" value="Genomic_DNA"/>
</dbReference>
<sequence length="140" mass="15576">SNVLWAHLLRKDVSPAPQPSLTSKSMASVIPSDRAGTSMRILLHDTQANLEKFSARVDKLTTGVEEAKREMVTMKTLFGEEHEKFMDQIVALVNRCQTTLQTSIGSPAQVSKVQDILDDLSAKGLKLESYDKKFDLIQMV</sequence>
<feature type="non-terminal residue" evidence="1">
    <location>
        <position position="1"/>
    </location>
</feature>
<feature type="non-terminal residue" evidence="1">
    <location>
        <position position="140"/>
    </location>
</feature>
<organism evidence="1 2">
    <name type="scientific">Neolentinus lepideus HHB14362 ss-1</name>
    <dbReference type="NCBI Taxonomy" id="1314782"/>
    <lineage>
        <taxon>Eukaryota</taxon>
        <taxon>Fungi</taxon>
        <taxon>Dikarya</taxon>
        <taxon>Basidiomycota</taxon>
        <taxon>Agaricomycotina</taxon>
        <taxon>Agaricomycetes</taxon>
        <taxon>Gloeophyllales</taxon>
        <taxon>Gloeophyllaceae</taxon>
        <taxon>Neolentinus</taxon>
    </lineage>
</organism>
<dbReference type="Proteomes" id="UP000076761">
    <property type="component" value="Unassembled WGS sequence"/>
</dbReference>
<name>A0A165PKN7_9AGAM</name>